<protein>
    <submittedName>
        <fullName evidence="1">Uncharacterized protein</fullName>
    </submittedName>
</protein>
<reference evidence="2" key="2">
    <citation type="submission" date="2013-12" db="EMBL/GenBank/DDBJ databases">
        <authorList>
            <person name="Yu Y."/>
            <person name="Lee S."/>
            <person name="de Baynast K."/>
            <person name="Wissotski M."/>
            <person name="Liu L."/>
            <person name="Talag J."/>
            <person name="Goicoechea J."/>
            <person name="Angelova A."/>
            <person name="Jetty R."/>
            <person name="Kudrna D."/>
            <person name="Golser W."/>
            <person name="Rivera L."/>
            <person name="Zhang J."/>
            <person name="Wing R."/>
        </authorList>
    </citation>
    <scope>NUCLEOTIDE SEQUENCE</scope>
</reference>
<reference evidence="1" key="3">
    <citation type="submission" date="2015-04" db="UniProtKB">
        <authorList>
            <consortium name="EnsemblPlants"/>
        </authorList>
    </citation>
    <scope>IDENTIFICATION</scope>
</reference>
<reference evidence="1 2" key="1">
    <citation type="submission" date="2012-08" db="EMBL/GenBank/DDBJ databases">
        <title>Oryza genome evolution.</title>
        <authorList>
            <person name="Wing R.A."/>
        </authorList>
    </citation>
    <scope>NUCLEOTIDE SEQUENCE</scope>
</reference>
<organism evidence="1 2">
    <name type="scientific">Leersia perrieri</name>
    <dbReference type="NCBI Taxonomy" id="77586"/>
    <lineage>
        <taxon>Eukaryota</taxon>
        <taxon>Viridiplantae</taxon>
        <taxon>Streptophyta</taxon>
        <taxon>Embryophyta</taxon>
        <taxon>Tracheophyta</taxon>
        <taxon>Spermatophyta</taxon>
        <taxon>Magnoliopsida</taxon>
        <taxon>Liliopsida</taxon>
        <taxon>Poales</taxon>
        <taxon>Poaceae</taxon>
        <taxon>BOP clade</taxon>
        <taxon>Oryzoideae</taxon>
        <taxon>Oryzeae</taxon>
        <taxon>Oryzinae</taxon>
        <taxon>Leersia</taxon>
    </lineage>
</organism>
<dbReference type="Gramene" id="LPERR07G06900.1">
    <property type="protein sequence ID" value="LPERR07G06900.1"/>
    <property type="gene ID" value="LPERR07G06900"/>
</dbReference>
<accession>A0A0D9WX15</accession>
<dbReference type="PANTHER" id="PTHR33085:SF69">
    <property type="entry name" value="OS07G0234700 PROTEIN"/>
    <property type="match status" value="1"/>
</dbReference>
<name>A0A0D9WX15_9ORYZ</name>
<sequence>MKWRPILRLPPPLLSHLWRHVRHRNAVPRLRYLIDSRCYASDATNGATGEITAAQEDMGRRRALPAAKKNLFLLLEDRKNACSIHKAIRARADHGGRLRPELGMGGMHCLRLTDDDVDSFTHDDNLKKEEGRWPWPSSWFHPDDSSPISWSSDPSNIPLFSGLPFYVPDIAAHAVHPNGHTIFVSMREMCVRDNKFVVTFSCSTETGVWTRLGNWGLPFRGHGHHDGELGSWVGLHFARELARSDGRLCACRVVSAEPNPTEPGQLKVGKEKVFIRLPGWEHADAELVYMGGCSEYCLVELLRPKSDNDFDEECVGDGDNHFHVYHVVPGETFTTWQLVMFCKQQYKRNMENHISHLT</sequence>
<evidence type="ECO:0000313" key="1">
    <source>
        <dbReference type="EnsemblPlants" id="LPERR07G06900.1"/>
    </source>
</evidence>
<dbReference type="EnsemblPlants" id="LPERR07G06900.1">
    <property type="protein sequence ID" value="LPERR07G06900.1"/>
    <property type="gene ID" value="LPERR07G06900"/>
</dbReference>
<evidence type="ECO:0000313" key="2">
    <source>
        <dbReference type="Proteomes" id="UP000032180"/>
    </source>
</evidence>
<dbReference type="Proteomes" id="UP000032180">
    <property type="component" value="Chromosome 7"/>
</dbReference>
<dbReference type="eggNOG" id="ENOG502R3D5">
    <property type="taxonomic scope" value="Eukaryota"/>
</dbReference>
<dbReference type="Pfam" id="PF07893">
    <property type="entry name" value="DUF1668"/>
    <property type="match status" value="1"/>
</dbReference>
<proteinExistence type="predicted"/>
<dbReference type="PANTHER" id="PTHR33085">
    <property type="entry name" value="OS12G0113100 PROTEIN-RELATED"/>
    <property type="match status" value="1"/>
</dbReference>
<dbReference type="HOGENOM" id="CLU_774702_0_0_1"/>
<keyword evidence="2" id="KW-1185">Reference proteome</keyword>
<dbReference type="AlphaFoldDB" id="A0A0D9WX15"/>
<dbReference type="InterPro" id="IPR012871">
    <property type="entry name" value="DUF1668_ORYSA"/>
</dbReference>